<dbReference type="Pfam" id="PF04828">
    <property type="entry name" value="GFA"/>
    <property type="match status" value="1"/>
</dbReference>
<dbReference type="InterPro" id="IPR006913">
    <property type="entry name" value="CENP-V/GFA"/>
</dbReference>
<dbReference type="GO" id="GO:0046872">
    <property type="term" value="F:metal ion binding"/>
    <property type="evidence" value="ECO:0007669"/>
    <property type="project" value="UniProtKB-KW"/>
</dbReference>
<accession>A0A8H6Z091</accession>
<dbReference type="EMBL" id="JACAZI010000002">
    <property type="protein sequence ID" value="KAF7368609.1"/>
    <property type="molecule type" value="Genomic_DNA"/>
</dbReference>
<evidence type="ECO:0000313" key="6">
    <source>
        <dbReference type="Proteomes" id="UP000620124"/>
    </source>
</evidence>
<dbReference type="Proteomes" id="UP000620124">
    <property type="component" value="Unassembled WGS sequence"/>
</dbReference>
<dbReference type="PANTHER" id="PTHR28620:SF1">
    <property type="entry name" value="CENP-V_GFA DOMAIN-CONTAINING PROTEIN"/>
    <property type="match status" value="1"/>
</dbReference>
<evidence type="ECO:0000256" key="3">
    <source>
        <dbReference type="ARBA" id="ARBA00022833"/>
    </source>
</evidence>
<dbReference type="Gene3D" id="2.170.150.70">
    <property type="match status" value="1"/>
</dbReference>
<dbReference type="GO" id="GO:0016846">
    <property type="term" value="F:carbon-sulfur lyase activity"/>
    <property type="evidence" value="ECO:0007669"/>
    <property type="project" value="InterPro"/>
</dbReference>
<name>A0A8H6Z091_9AGAR</name>
<protein>
    <submittedName>
        <fullName evidence="5">GFA domain-containing protein</fullName>
    </submittedName>
</protein>
<dbReference type="PANTHER" id="PTHR28620">
    <property type="entry name" value="CENTROMERE PROTEIN V"/>
    <property type="match status" value="1"/>
</dbReference>
<dbReference type="InterPro" id="IPR011057">
    <property type="entry name" value="Mss4-like_sf"/>
</dbReference>
<keyword evidence="3" id="KW-0862">Zinc</keyword>
<keyword evidence="6" id="KW-1185">Reference proteome</keyword>
<keyword evidence="2" id="KW-0479">Metal-binding</keyword>
<proteinExistence type="inferred from homology"/>
<evidence type="ECO:0000256" key="1">
    <source>
        <dbReference type="ARBA" id="ARBA00005495"/>
    </source>
</evidence>
<reference evidence="5" key="1">
    <citation type="submission" date="2020-05" db="EMBL/GenBank/DDBJ databases">
        <title>Mycena genomes resolve the evolution of fungal bioluminescence.</title>
        <authorList>
            <person name="Tsai I.J."/>
        </authorList>
    </citation>
    <scope>NUCLEOTIDE SEQUENCE</scope>
    <source>
        <strain evidence="5">CCC161011</strain>
    </source>
</reference>
<dbReference type="SUPFAM" id="SSF51316">
    <property type="entry name" value="Mss4-like"/>
    <property type="match status" value="1"/>
</dbReference>
<organism evidence="5 6">
    <name type="scientific">Mycena venus</name>
    <dbReference type="NCBI Taxonomy" id="2733690"/>
    <lineage>
        <taxon>Eukaryota</taxon>
        <taxon>Fungi</taxon>
        <taxon>Dikarya</taxon>
        <taxon>Basidiomycota</taxon>
        <taxon>Agaricomycotina</taxon>
        <taxon>Agaricomycetes</taxon>
        <taxon>Agaricomycetidae</taxon>
        <taxon>Agaricales</taxon>
        <taxon>Marasmiineae</taxon>
        <taxon>Mycenaceae</taxon>
        <taxon>Mycena</taxon>
    </lineage>
</organism>
<comment type="similarity">
    <text evidence="1">Belongs to the Gfa family.</text>
</comment>
<dbReference type="AlphaFoldDB" id="A0A8H6Z091"/>
<evidence type="ECO:0000313" key="5">
    <source>
        <dbReference type="EMBL" id="KAF7368609.1"/>
    </source>
</evidence>
<comment type="caution">
    <text evidence="5">The sequence shown here is derived from an EMBL/GenBank/DDBJ whole genome shotgun (WGS) entry which is preliminary data.</text>
</comment>
<dbReference type="InterPro" id="IPR052355">
    <property type="entry name" value="CENP-V-like"/>
</dbReference>
<dbReference type="OrthoDB" id="3264588at2759"/>
<evidence type="ECO:0000256" key="2">
    <source>
        <dbReference type="ARBA" id="ARBA00022723"/>
    </source>
</evidence>
<gene>
    <name evidence="5" type="ORF">MVEN_00184800</name>
</gene>
<evidence type="ECO:0000259" key="4">
    <source>
        <dbReference type="PROSITE" id="PS51891"/>
    </source>
</evidence>
<dbReference type="PROSITE" id="PS51891">
    <property type="entry name" value="CENP_V_GFA"/>
    <property type="match status" value="1"/>
</dbReference>
<feature type="domain" description="CENP-V/GFA" evidence="4">
    <location>
        <begin position="72"/>
        <end position="187"/>
    </location>
</feature>
<sequence length="187" mass="20895">MSGALVLQTQIPFDEPLSGLIGPVMTKWPVMTGPDFLANPQQDDPLETEMYKETKTPKLPVPWPEDAEIKVHTGGCHCKKIRHEFEHPDIYKMPVVNCNCSICEDRGYLMVYTPETKFRFTTGSEADLTKYEFATRSASHRFCSACGTSIGPSGKGIFEGVVMVNARTIDGIDLTRLELQKNDGRSY</sequence>